<keyword evidence="3" id="KW-1185">Reference proteome</keyword>
<dbReference type="RefSeq" id="WP_380008553.1">
    <property type="nucleotide sequence ID" value="NZ_JADIKI010000022.1"/>
</dbReference>
<dbReference type="SUPFAM" id="SSF54427">
    <property type="entry name" value="NTF2-like"/>
    <property type="match status" value="1"/>
</dbReference>
<dbReference type="Pfam" id="PF12680">
    <property type="entry name" value="SnoaL_2"/>
    <property type="match status" value="1"/>
</dbReference>
<protein>
    <submittedName>
        <fullName evidence="2">Nuclear transport factor 2 family protein</fullName>
    </submittedName>
</protein>
<dbReference type="EMBL" id="JADIKI010000022">
    <property type="protein sequence ID" value="MFK2854309.1"/>
    <property type="molecule type" value="Genomic_DNA"/>
</dbReference>
<comment type="caution">
    <text evidence="2">The sequence shown here is derived from an EMBL/GenBank/DDBJ whole genome shotgun (WGS) entry which is preliminary data.</text>
</comment>
<dbReference type="PIRSF" id="PIRSF030561">
    <property type="entry name" value="UCP030561"/>
    <property type="match status" value="1"/>
</dbReference>
<dbReference type="Gene3D" id="3.10.450.50">
    <property type="match status" value="1"/>
</dbReference>
<feature type="domain" description="SnoaL-like" evidence="1">
    <location>
        <begin position="14"/>
        <end position="113"/>
    </location>
</feature>
<reference evidence="2 3" key="1">
    <citation type="submission" date="2020-10" db="EMBL/GenBank/DDBJ databases">
        <title>Phylogeny of dyella-like bacteria.</title>
        <authorList>
            <person name="Fu J."/>
        </authorList>
    </citation>
    <scope>NUCLEOTIDE SEQUENCE [LARGE SCALE GENOMIC DNA]</scope>
    <source>
        <strain evidence="2 3">DHG40</strain>
    </source>
</reference>
<name>A0ABW8IHP7_9GAMM</name>
<dbReference type="Proteomes" id="UP001620409">
    <property type="component" value="Unassembled WGS sequence"/>
</dbReference>
<accession>A0ABW8IHP7</accession>
<dbReference type="InterPro" id="IPR032710">
    <property type="entry name" value="NTF2-like_dom_sf"/>
</dbReference>
<evidence type="ECO:0000313" key="2">
    <source>
        <dbReference type="EMBL" id="MFK2854309.1"/>
    </source>
</evidence>
<sequence length="122" mass="14138">MESESTQADIVRPVQEQLDAYNAKDIDRFMQWWADDCQYYAFPSELLAQGAAQIRERHVERFKEPNLHGRLIHRMMVGNMVVDQELVTRNFPEGVGEIDVIAIYEVKAGKIASAWFKLGPRR</sequence>
<proteinExistence type="predicted"/>
<dbReference type="InterPro" id="IPR008317">
    <property type="entry name" value="UCP030561"/>
</dbReference>
<dbReference type="InterPro" id="IPR037401">
    <property type="entry name" value="SnoaL-like"/>
</dbReference>
<evidence type="ECO:0000259" key="1">
    <source>
        <dbReference type="Pfam" id="PF12680"/>
    </source>
</evidence>
<gene>
    <name evidence="2" type="ORF">ISP18_06880</name>
</gene>
<evidence type="ECO:0000313" key="3">
    <source>
        <dbReference type="Proteomes" id="UP001620409"/>
    </source>
</evidence>
<organism evidence="2 3">
    <name type="scientific">Dyella humi</name>
    <dbReference type="NCBI Taxonomy" id="1770547"/>
    <lineage>
        <taxon>Bacteria</taxon>
        <taxon>Pseudomonadati</taxon>
        <taxon>Pseudomonadota</taxon>
        <taxon>Gammaproteobacteria</taxon>
        <taxon>Lysobacterales</taxon>
        <taxon>Rhodanobacteraceae</taxon>
        <taxon>Dyella</taxon>
    </lineage>
</organism>